<accession>A0ABP7NFU7</accession>
<dbReference type="PANTHER" id="PTHR43155:SF2">
    <property type="entry name" value="CYCLIC DI-GMP PHOSPHODIESTERASE PA4108"/>
    <property type="match status" value="1"/>
</dbReference>
<dbReference type="PANTHER" id="PTHR43155">
    <property type="entry name" value="CYCLIC DI-GMP PHOSPHODIESTERASE PA4108-RELATED"/>
    <property type="match status" value="1"/>
</dbReference>
<dbReference type="RefSeq" id="WP_344802262.1">
    <property type="nucleotide sequence ID" value="NZ_BAABBO010000001.1"/>
</dbReference>
<dbReference type="Pfam" id="PF11871">
    <property type="entry name" value="DUF3391"/>
    <property type="match status" value="1"/>
</dbReference>
<dbReference type="InterPro" id="IPR037522">
    <property type="entry name" value="HD_GYP_dom"/>
</dbReference>
<gene>
    <name evidence="3" type="ORF">GCM10022278_01410</name>
</gene>
<dbReference type="SMART" id="SM00471">
    <property type="entry name" value="HDc"/>
    <property type="match status" value="1"/>
</dbReference>
<dbReference type="CDD" id="cd00077">
    <property type="entry name" value="HDc"/>
    <property type="match status" value="1"/>
</dbReference>
<comment type="caution">
    <text evidence="3">The sequence shown here is derived from an EMBL/GenBank/DDBJ whole genome shotgun (WGS) entry which is preliminary data.</text>
</comment>
<evidence type="ECO:0000259" key="2">
    <source>
        <dbReference type="PROSITE" id="PS51832"/>
    </source>
</evidence>
<dbReference type="Proteomes" id="UP001501337">
    <property type="component" value="Unassembled WGS sequence"/>
</dbReference>
<keyword evidence="4" id="KW-1185">Reference proteome</keyword>
<evidence type="ECO:0000313" key="3">
    <source>
        <dbReference type="EMBL" id="GAA3945965.1"/>
    </source>
</evidence>
<organism evidence="3 4">
    <name type="scientific">Allohahella marinimesophila</name>
    <dbReference type="NCBI Taxonomy" id="1054972"/>
    <lineage>
        <taxon>Bacteria</taxon>
        <taxon>Pseudomonadati</taxon>
        <taxon>Pseudomonadota</taxon>
        <taxon>Gammaproteobacteria</taxon>
        <taxon>Oceanospirillales</taxon>
        <taxon>Hahellaceae</taxon>
        <taxon>Allohahella</taxon>
    </lineage>
</organism>
<dbReference type="SUPFAM" id="SSF109604">
    <property type="entry name" value="HD-domain/PDEase-like"/>
    <property type="match status" value="1"/>
</dbReference>
<sequence length="418" mass="46628">MSKSADNSIHLPVERLVIGLYIDLEVGWTKHPFLFRRFKIKTQDEIQIIRSLGFKEVKVFPERSSAEPKAADAMPSAEVDNPETNDSLWEKKKQRVEQAEQFRNRRSKLAGRYKETVKKVKNFTQDLKSAPANAIRDADELVEDMVSGFQQEGTLMMNLINLSDANFSLYNHALNVTVLALSLGRAVQMDDEELKQLGLGALLHDIGKVAVPTHILNKSGKLTRSEETIVQSHPILGSRLGQRVKPLSKTAVSAIEQHHEMLDGSGFPRGLKEADIGLAGRIVAVVNLYDGLCNPPNVAQALSPKAALAILYAKYRDRLDNSLVERFIYTMGVYPPGTIVQLTNDNVGLVVAIAPGALLKPTVLLYNPDIPSKDAMMIDLQLYDDLAIEGILKPGQYPPRIYEYFGMKERLAYFYDQP</sequence>
<dbReference type="Pfam" id="PF13487">
    <property type="entry name" value="HD_5"/>
    <property type="match status" value="1"/>
</dbReference>
<protein>
    <submittedName>
        <fullName evidence="3">DUF3391 domain-containing protein</fullName>
    </submittedName>
</protein>
<dbReference type="EMBL" id="BAABBO010000001">
    <property type="protein sequence ID" value="GAA3945965.1"/>
    <property type="molecule type" value="Genomic_DNA"/>
</dbReference>
<feature type="domain" description="HD-GYP" evidence="2">
    <location>
        <begin position="147"/>
        <end position="343"/>
    </location>
</feature>
<dbReference type="Gene3D" id="1.10.3210.10">
    <property type="entry name" value="Hypothetical protein af1432"/>
    <property type="match status" value="1"/>
</dbReference>
<dbReference type="PROSITE" id="PS51832">
    <property type="entry name" value="HD_GYP"/>
    <property type="match status" value="1"/>
</dbReference>
<proteinExistence type="predicted"/>
<dbReference type="InterPro" id="IPR021812">
    <property type="entry name" value="DUF3391"/>
</dbReference>
<evidence type="ECO:0000256" key="1">
    <source>
        <dbReference type="SAM" id="MobiDB-lite"/>
    </source>
</evidence>
<dbReference type="InterPro" id="IPR003607">
    <property type="entry name" value="HD/PDEase_dom"/>
</dbReference>
<dbReference type="InterPro" id="IPR006675">
    <property type="entry name" value="HDIG_dom"/>
</dbReference>
<name>A0ABP7NFU7_9GAMM</name>
<evidence type="ECO:0000313" key="4">
    <source>
        <dbReference type="Proteomes" id="UP001501337"/>
    </source>
</evidence>
<feature type="region of interest" description="Disordered" evidence="1">
    <location>
        <begin position="65"/>
        <end position="87"/>
    </location>
</feature>
<dbReference type="NCBIfam" id="TIGR00277">
    <property type="entry name" value="HDIG"/>
    <property type="match status" value="1"/>
</dbReference>
<reference evidence="4" key="1">
    <citation type="journal article" date="2019" name="Int. J. Syst. Evol. Microbiol.">
        <title>The Global Catalogue of Microorganisms (GCM) 10K type strain sequencing project: providing services to taxonomists for standard genome sequencing and annotation.</title>
        <authorList>
            <consortium name="The Broad Institute Genomics Platform"/>
            <consortium name="The Broad Institute Genome Sequencing Center for Infectious Disease"/>
            <person name="Wu L."/>
            <person name="Ma J."/>
        </authorList>
    </citation>
    <scope>NUCLEOTIDE SEQUENCE [LARGE SCALE GENOMIC DNA]</scope>
    <source>
        <strain evidence="4">JCM 17555</strain>
    </source>
</reference>